<dbReference type="Proteomes" id="UP000028045">
    <property type="component" value="Unassembled WGS sequence"/>
</dbReference>
<keyword evidence="1" id="KW-0812">Transmembrane</keyword>
<dbReference type="Pfam" id="PF20246">
    <property type="entry name" value="DUF6601"/>
    <property type="match status" value="1"/>
</dbReference>
<evidence type="ECO:0000313" key="3">
    <source>
        <dbReference type="Proteomes" id="UP000028045"/>
    </source>
</evidence>
<organism evidence="2 3">
    <name type="scientific">Stachybotrys chartarum (strain CBS 109288 / IBT 7711)</name>
    <name type="common">Toxic black mold</name>
    <name type="synonym">Stilbospora chartarum</name>
    <dbReference type="NCBI Taxonomy" id="1280523"/>
    <lineage>
        <taxon>Eukaryota</taxon>
        <taxon>Fungi</taxon>
        <taxon>Dikarya</taxon>
        <taxon>Ascomycota</taxon>
        <taxon>Pezizomycotina</taxon>
        <taxon>Sordariomycetes</taxon>
        <taxon>Hypocreomycetidae</taxon>
        <taxon>Hypocreales</taxon>
        <taxon>Stachybotryaceae</taxon>
        <taxon>Stachybotrys</taxon>
    </lineage>
</organism>
<keyword evidence="1" id="KW-1133">Transmembrane helix</keyword>
<name>A0A084B794_STACB</name>
<evidence type="ECO:0000256" key="1">
    <source>
        <dbReference type="SAM" id="Phobius"/>
    </source>
</evidence>
<dbReference type="HOGENOM" id="CLU_043687_1_1_1"/>
<feature type="transmembrane region" description="Helical" evidence="1">
    <location>
        <begin position="215"/>
        <end position="239"/>
    </location>
</feature>
<dbReference type="AlphaFoldDB" id="A0A084B794"/>
<protein>
    <submittedName>
        <fullName evidence="2">Uncharacterized protein</fullName>
    </submittedName>
</protein>
<sequence>MAADPFLIVEEEGLLGPDATMPVPGYPTITLSTPTETALFLKRELSPTRLQALHRLLFLVSRPRNISPLHHQAVKGREICISELPDHHLVWHHKRILIKPLPKFLLSRTFWNAHLRLNLGADSQLYLEALGFVRTYAQLIVYESDFRLASQLMLIPEAFTWETWCVFISAFRNLRDRDVAPRYHYGEIRLTRLNVWHSLFFGTSYLEIHGHYDHYFAGIVGPMVFILAAITVILGALQIGLESNDHFYRSLGASVIPVAILFTVVLVGFFPLLYMFFLLRELYFFIFHFRKLE</sequence>
<dbReference type="PANTHER" id="PTHR34414:SF1">
    <property type="entry name" value="SUBTILISIN-LIKE SERINE PROTEASE"/>
    <property type="match status" value="1"/>
</dbReference>
<proteinExistence type="predicted"/>
<gene>
    <name evidence="2" type="ORF">S7711_06842</name>
</gene>
<evidence type="ECO:0000313" key="2">
    <source>
        <dbReference type="EMBL" id="KEY73423.1"/>
    </source>
</evidence>
<dbReference type="OrthoDB" id="5086500at2759"/>
<keyword evidence="1" id="KW-0472">Membrane</keyword>
<keyword evidence="3" id="KW-1185">Reference proteome</keyword>
<dbReference type="InterPro" id="IPR046536">
    <property type="entry name" value="DUF6601"/>
</dbReference>
<dbReference type="PANTHER" id="PTHR34414">
    <property type="entry name" value="HET DOMAIN-CONTAINING PROTEIN-RELATED"/>
    <property type="match status" value="1"/>
</dbReference>
<accession>A0A084B794</accession>
<dbReference type="EMBL" id="KL647843">
    <property type="protein sequence ID" value="KEY73423.1"/>
    <property type="molecule type" value="Genomic_DNA"/>
</dbReference>
<reference evidence="2 3" key="1">
    <citation type="journal article" date="2014" name="BMC Genomics">
        <title>Comparative genome sequencing reveals chemotype-specific gene clusters in the toxigenic black mold Stachybotrys.</title>
        <authorList>
            <person name="Semeiks J."/>
            <person name="Borek D."/>
            <person name="Otwinowski Z."/>
            <person name="Grishin N.V."/>
        </authorList>
    </citation>
    <scope>NUCLEOTIDE SEQUENCE [LARGE SCALE GENOMIC DNA]</scope>
    <source>
        <strain evidence="3">CBS 109288 / IBT 7711</strain>
    </source>
</reference>
<feature type="transmembrane region" description="Helical" evidence="1">
    <location>
        <begin position="251"/>
        <end position="279"/>
    </location>
</feature>